<dbReference type="SUPFAM" id="SSF51735">
    <property type="entry name" value="NAD(P)-binding Rossmann-fold domains"/>
    <property type="match status" value="1"/>
</dbReference>
<evidence type="ECO:0000313" key="4">
    <source>
        <dbReference type="EMBL" id="SNV53813.1"/>
    </source>
</evidence>
<evidence type="ECO:0000259" key="2">
    <source>
        <dbReference type="Pfam" id="PF00107"/>
    </source>
</evidence>
<keyword evidence="1 4" id="KW-0560">Oxidoreductase</keyword>
<dbReference type="InterPro" id="IPR013149">
    <property type="entry name" value="ADH-like_C"/>
</dbReference>
<proteinExistence type="predicted"/>
<gene>
    <name evidence="4" type="primary">gutB</name>
    <name evidence="4" type="ORF">SAMEA4412673_02970</name>
</gene>
<dbReference type="SUPFAM" id="SSF50129">
    <property type="entry name" value="GroES-like"/>
    <property type="match status" value="1"/>
</dbReference>
<feature type="domain" description="Alcohol dehydrogenase-like C-terminal" evidence="2">
    <location>
        <begin position="175"/>
        <end position="303"/>
    </location>
</feature>
<dbReference type="CDD" id="cd08261">
    <property type="entry name" value="Zn_ADH7"/>
    <property type="match status" value="1"/>
</dbReference>
<dbReference type="Pfam" id="PF08240">
    <property type="entry name" value="ADH_N"/>
    <property type="match status" value="1"/>
</dbReference>
<organism evidence="4 5">
    <name type="scientific">Sphingobacterium mizutaii</name>
    <dbReference type="NCBI Taxonomy" id="1010"/>
    <lineage>
        <taxon>Bacteria</taxon>
        <taxon>Pseudomonadati</taxon>
        <taxon>Bacteroidota</taxon>
        <taxon>Sphingobacteriia</taxon>
        <taxon>Sphingobacteriales</taxon>
        <taxon>Sphingobacteriaceae</taxon>
        <taxon>Sphingobacterium</taxon>
    </lineage>
</organism>
<dbReference type="EMBL" id="LT906468">
    <property type="protein sequence ID" value="SNV53813.1"/>
    <property type="molecule type" value="Genomic_DNA"/>
</dbReference>
<reference evidence="4 5" key="1">
    <citation type="submission" date="2017-06" db="EMBL/GenBank/DDBJ databases">
        <authorList>
            <consortium name="Pathogen Informatics"/>
        </authorList>
    </citation>
    <scope>NUCLEOTIDE SEQUENCE [LARGE SCALE GENOMIC DNA]</scope>
    <source>
        <strain evidence="4 5">NCTC12149</strain>
    </source>
</reference>
<dbReference type="GO" id="GO:0003939">
    <property type="term" value="F:L-iditol 2-dehydrogenase (NAD+) activity"/>
    <property type="evidence" value="ECO:0007669"/>
    <property type="project" value="UniProtKB-EC"/>
</dbReference>
<dbReference type="InterPro" id="IPR036291">
    <property type="entry name" value="NAD(P)-bd_dom_sf"/>
</dbReference>
<dbReference type="KEGG" id="smiz:4412673_02970"/>
<dbReference type="InterPro" id="IPR011032">
    <property type="entry name" value="GroES-like_sf"/>
</dbReference>
<dbReference type="Pfam" id="PF00107">
    <property type="entry name" value="ADH_zinc_N"/>
    <property type="match status" value="1"/>
</dbReference>
<dbReference type="PANTHER" id="PTHR43401">
    <property type="entry name" value="L-THREONINE 3-DEHYDROGENASE"/>
    <property type="match status" value="1"/>
</dbReference>
<evidence type="ECO:0000313" key="5">
    <source>
        <dbReference type="Proteomes" id="UP000215355"/>
    </source>
</evidence>
<sequence length="343" mass="37957">MESNPKSMQIIVCNKPGKLEYKEEVSKRVHPGFSLLKVKAIGICGTDLHAFEGTQPYFSYPRVLGHEIAAEVVETSNPEFQKGQSVTVIPYFNCGKCAACQMGKENCCVSLQVFGVHIDGGMKKLIQVPNSSLVSGEGLRTEELALVEPFSIALHAVKRAQLESSEITVIVGAGPIGIATAIFAIERGAKVLLLDNNDDRLKVAEAMLENIETYNVKSGSVFEKLKDFSKGEMANVVFDASGNLEAINSSFQYLAHAGKFILIGLQGGDIRFNHPEFHKREATLMSSRNANRKDFEEVISFLKGRKVNLEHFITHKIAFEDLRDRLQNLLDPKERVIKAIVEF</sequence>
<dbReference type="AlphaFoldDB" id="A0AAJ4XD84"/>
<dbReference type="InterPro" id="IPR050129">
    <property type="entry name" value="Zn_alcohol_dh"/>
</dbReference>
<dbReference type="Gene3D" id="3.90.180.10">
    <property type="entry name" value="Medium-chain alcohol dehydrogenases, catalytic domain"/>
    <property type="match status" value="1"/>
</dbReference>
<protein>
    <submittedName>
        <fullName evidence="4">Sorbitol dehydrogenase</fullName>
        <ecNumber evidence="4">1.1.1.14</ecNumber>
    </submittedName>
</protein>
<feature type="domain" description="Alcohol dehydrogenase-like N-terminal" evidence="3">
    <location>
        <begin position="33"/>
        <end position="134"/>
    </location>
</feature>
<dbReference type="EC" id="1.1.1.14" evidence="4"/>
<dbReference type="Gene3D" id="3.40.50.720">
    <property type="entry name" value="NAD(P)-binding Rossmann-like Domain"/>
    <property type="match status" value="1"/>
</dbReference>
<evidence type="ECO:0000259" key="3">
    <source>
        <dbReference type="Pfam" id="PF08240"/>
    </source>
</evidence>
<dbReference type="Proteomes" id="UP000215355">
    <property type="component" value="Chromosome 1"/>
</dbReference>
<dbReference type="InterPro" id="IPR013154">
    <property type="entry name" value="ADH-like_N"/>
</dbReference>
<accession>A0AAJ4XD84</accession>
<evidence type="ECO:0000256" key="1">
    <source>
        <dbReference type="ARBA" id="ARBA00023002"/>
    </source>
</evidence>
<name>A0AAJ4XD84_9SPHI</name>
<dbReference type="PANTHER" id="PTHR43401:SF3">
    <property type="entry name" value="L-GALACTONATE-5-DEHYDROGENASE"/>
    <property type="match status" value="1"/>
</dbReference>